<protein>
    <submittedName>
        <fullName evidence="1">Uncharacterized protein</fullName>
    </submittedName>
</protein>
<dbReference type="AlphaFoldDB" id="A0A1B8Q966"/>
<proteinExistence type="predicted"/>
<reference evidence="1 2" key="1">
    <citation type="submission" date="2016-06" db="EMBL/GenBank/DDBJ databases">
        <title>Draft genome of Moraxella atlantae CCUG 66109.</title>
        <authorList>
            <person name="Salva-Serra F."/>
            <person name="Engstrom-Jakobsson H."/>
            <person name="Thorell K."/>
            <person name="Gonzales-Siles L."/>
            <person name="Karlsson R."/>
            <person name="Boulund F."/>
            <person name="Engstrand L."/>
            <person name="Kristiansson E."/>
            <person name="Moore E."/>
        </authorList>
    </citation>
    <scope>NUCLEOTIDE SEQUENCE [LARGE SCALE GENOMIC DNA]</scope>
    <source>
        <strain evidence="1 2">CCUG 66109</strain>
    </source>
</reference>
<dbReference type="EMBL" id="LZMZ01000051">
    <property type="protein sequence ID" value="OBX73762.1"/>
    <property type="molecule type" value="Genomic_DNA"/>
</dbReference>
<dbReference type="OrthoDB" id="6156162at2"/>
<accession>A0A1B8Q966</accession>
<gene>
    <name evidence="1" type="ORF">A9308_00705</name>
</gene>
<dbReference type="STRING" id="34059.A9308_00705"/>
<sequence>MTILWENLITPSNATPTTIRGEWFAVRFVPDQVAGEIFNLGVVFIDDFSDCHYRLLPNAKAFKCLFGSLGVANIQFMLTVVDEMLSKNHYDISPSPHIIYSERRTARGESIEEILDDLYRSMVSLVCSEDKKDEENKDRKAIPTKVVRSKVFSDMKKRYPHVYEKAYRPDPIALRNPVSNRQITVDMPIANYTGYERSTRQDYYASLVSAAYLDPVHRVHQINYVGVTNVSNICELLGKDEVTKAALIIYKPEQNKIFDEKYQLETDYELDKCLYSLYQLGKEGYDIKIEICDTQEGCLDSLMDFID</sequence>
<comment type="caution">
    <text evidence="1">The sequence shown here is derived from an EMBL/GenBank/DDBJ whole genome shotgun (WGS) entry which is preliminary data.</text>
</comment>
<name>A0A1B8Q966_9GAMM</name>
<dbReference type="RefSeq" id="WP_067238569.1">
    <property type="nucleotide sequence ID" value="NZ_LZMZ01000051.1"/>
</dbReference>
<organism evidence="1 2">
    <name type="scientific">Faucicola atlantae</name>
    <dbReference type="NCBI Taxonomy" id="34059"/>
    <lineage>
        <taxon>Bacteria</taxon>
        <taxon>Pseudomonadati</taxon>
        <taxon>Pseudomonadota</taxon>
        <taxon>Gammaproteobacteria</taxon>
        <taxon>Moraxellales</taxon>
        <taxon>Moraxellaceae</taxon>
        <taxon>Faucicola</taxon>
    </lineage>
</organism>
<dbReference type="Proteomes" id="UP000092508">
    <property type="component" value="Unassembled WGS sequence"/>
</dbReference>
<evidence type="ECO:0000313" key="1">
    <source>
        <dbReference type="EMBL" id="OBX73762.1"/>
    </source>
</evidence>
<evidence type="ECO:0000313" key="2">
    <source>
        <dbReference type="Proteomes" id="UP000092508"/>
    </source>
</evidence>